<evidence type="ECO:0000313" key="1">
    <source>
        <dbReference type="EMBL" id="GAA4017094.1"/>
    </source>
</evidence>
<dbReference type="Proteomes" id="UP001501353">
    <property type="component" value="Unassembled WGS sequence"/>
</dbReference>
<evidence type="ECO:0000313" key="2">
    <source>
        <dbReference type="Proteomes" id="UP001501353"/>
    </source>
</evidence>
<accession>A0ABP7SVK0</accession>
<reference evidence="2" key="1">
    <citation type="journal article" date="2019" name="Int. J. Syst. Evol. Microbiol.">
        <title>The Global Catalogue of Microorganisms (GCM) 10K type strain sequencing project: providing services to taxonomists for standard genome sequencing and annotation.</title>
        <authorList>
            <consortium name="The Broad Institute Genomics Platform"/>
            <consortium name="The Broad Institute Genome Sequencing Center for Infectious Disease"/>
            <person name="Wu L."/>
            <person name="Ma J."/>
        </authorList>
    </citation>
    <scope>NUCLEOTIDE SEQUENCE [LARGE SCALE GENOMIC DNA]</scope>
    <source>
        <strain evidence="2">JCM 16673</strain>
    </source>
</reference>
<keyword evidence="2" id="KW-1185">Reference proteome</keyword>
<dbReference type="EMBL" id="BAAAZE010000005">
    <property type="protein sequence ID" value="GAA4017094.1"/>
    <property type="molecule type" value="Genomic_DNA"/>
</dbReference>
<protein>
    <submittedName>
        <fullName evidence="1">Uncharacterized protein</fullName>
    </submittedName>
</protein>
<gene>
    <name evidence="1" type="ORF">GCM10022212_10650</name>
</gene>
<comment type="caution">
    <text evidence="1">The sequence shown here is derived from an EMBL/GenBank/DDBJ whole genome shotgun (WGS) entry which is preliminary data.</text>
</comment>
<organism evidence="1 2">
    <name type="scientific">Actimicrobium antarcticum</name>
    <dbReference type="NCBI Taxonomy" id="1051899"/>
    <lineage>
        <taxon>Bacteria</taxon>
        <taxon>Pseudomonadati</taxon>
        <taxon>Pseudomonadota</taxon>
        <taxon>Betaproteobacteria</taxon>
        <taxon>Burkholderiales</taxon>
        <taxon>Oxalobacteraceae</taxon>
        <taxon>Actimicrobium</taxon>
    </lineage>
</organism>
<name>A0ABP7SVK0_9BURK</name>
<proteinExistence type="predicted"/>
<sequence length="129" mass="14368">MIRRAVLQRPDELVGGTVHLWDRLASELISIIGENGFASLFARSVHVTRNRYPWIDSANPLQKSDARFSSLQLSLEGRDFTEASEASILLLTTLVDIITLLIGELLMTRILCSAWGNTTLETAGKEQQQ</sequence>